<accession>A0A7J6WDB2</accession>
<proteinExistence type="predicted"/>
<dbReference type="Pfam" id="PF01453">
    <property type="entry name" value="B_lectin"/>
    <property type="match status" value="1"/>
</dbReference>
<dbReference type="OrthoDB" id="1420608at2759"/>
<name>A0A7J6WDB2_THATH</name>
<dbReference type="InterPro" id="IPR036426">
    <property type="entry name" value="Bulb-type_lectin_dom_sf"/>
</dbReference>
<dbReference type="EMBL" id="JABWDY010017334">
    <property type="protein sequence ID" value="KAF5195426.1"/>
    <property type="molecule type" value="Genomic_DNA"/>
</dbReference>
<dbReference type="AlphaFoldDB" id="A0A7J6WDB2"/>
<organism evidence="2 3">
    <name type="scientific">Thalictrum thalictroides</name>
    <name type="common">Rue-anemone</name>
    <name type="synonym">Anemone thalictroides</name>
    <dbReference type="NCBI Taxonomy" id="46969"/>
    <lineage>
        <taxon>Eukaryota</taxon>
        <taxon>Viridiplantae</taxon>
        <taxon>Streptophyta</taxon>
        <taxon>Embryophyta</taxon>
        <taxon>Tracheophyta</taxon>
        <taxon>Spermatophyta</taxon>
        <taxon>Magnoliopsida</taxon>
        <taxon>Ranunculales</taxon>
        <taxon>Ranunculaceae</taxon>
        <taxon>Thalictroideae</taxon>
        <taxon>Thalictrum</taxon>
    </lineage>
</organism>
<keyword evidence="3" id="KW-1185">Reference proteome</keyword>
<dbReference type="InterPro" id="IPR001480">
    <property type="entry name" value="Bulb-type_lectin_dom"/>
</dbReference>
<evidence type="ECO:0000313" key="3">
    <source>
        <dbReference type="Proteomes" id="UP000554482"/>
    </source>
</evidence>
<evidence type="ECO:0000259" key="1">
    <source>
        <dbReference type="Pfam" id="PF01453"/>
    </source>
</evidence>
<dbReference type="PANTHER" id="PTHR32444">
    <property type="entry name" value="BULB-TYPE LECTIN DOMAIN-CONTAINING PROTEIN"/>
    <property type="match status" value="1"/>
</dbReference>
<feature type="domain" description="Bulb-type lectin" evidence="1">
    <location>
        <begin position="9"/>
        <end position="55"/>
    </location>
</feature>
<dbReference type="SUPFAM" id="SSF51110">
    <property type="entry name" value="alpha-D-mannose-specific plant lectins"/>
    <property type="match status" value="1"/>
</dbReference>
<evidence type="ECO:0000313" key="2">
    <source>
        <dbReference type="EMBL" id="KAF5195426.1"/>
    </source>
</evidence>
<gene>
    <name evidence="2" type="ORF">FRX31_014986</name>
</gene>
<protein>
    <recommendedName>
        <fullName evidence="1">Bulb-type lectin domain-containing protein</fullName>
    </recommendedName>
</protein>
<dbReference type="Proteomes" id="UP000554482">
    <property type="component" value="Unassembled WGS sequence"/>
</dbReference>
<reference evidence="2 3" key="1">
    <citation type="submission" date="2020-06" db="EMBL/GenBank/DDBJ databases">
        <title>Transcriptomic and genomic resources for Thalictrum thalictroides and T. hernandezii: Facilitating candidate gene discovery in an emerging model plant lineage.</title>
        <authorList>
            <person name="Arias T."/>
            <person name="Riano-Pachon D.M."/>
            <person name="Di Stilio V.S."/>
        </authorList>
    </citation>
    <scope>NUCLEOTIDE SEQUENCE [LARGE SCALE GENOMIC DNA]</scope>
    <source>
        <strain evidence="3">cv. WT478/WT964</strain>
        <tissue evidence="2">Leaves</tissue>
    </source>
</reference>
<dbReference type="PANTHER" id="PTHR32444:SF247">
    <property type="entry name" value="OS01G0958200 PROTEIN"/>
    <property type="match status" value="1"/>
</dbReference>
<comment type="caution">
    <text evidence="2">The sequence shown here is derived from an EMBL/GenBank/DDBJ whole genome shotgun (WGS) entry which is preliminary data.</text>
</comment>
<sequence length="59" mass="6619">MSNCTNVLSSEVMLGDDGNLVLRRTSGIRRPYADVIWQSFDHPTDTILPGAKIGYYIME</sequence>